<feature type="transmembrane region" description="Helical" evidence="11">
    <location>
        <begin position="553"/>
        <end position="583"/>
    </location>
</feature>
<feature type="domain" description="Alpha-carbonic anhydrase" evidence="13">
    <location>
        <begin position="83"/>
        <end position="387"/>
    </location>
</feature>
<keyword evidence="2" id="KW-0813">Transport</keyword>
<feature type="transmembrane region" description="Helical" evidence="11">
    <location>
        <begin position="711"/>
        <end position="732"/>
    </location>
</feature>
<dbReference type="Pfam" id="PF00999">
    <property type="entry name" value="Na_H_Exchanger"/>
    <property type="match status" value="1"/>
</dbReference>
<dbReference type="CDD" id="cd00326">
    <property type="entry name" value="alpha_CA"/>
    <property type="match status" value="1"/>
</dbReference>
<keyword evidence="12" id="KW-0732">Signal</keyword>
<evidence type="ECO:0000313" key="15">
    <source>
        <dbReference type="Proteomes" id="UP001363151"/>
    </source>
</evidence>
<evidence type="ECO:0000256" key="9">
    <source>
        <dbReference type="ARBA" id="ARBA00023201"/>
    </source>
</evidence>
<evidence type="ECO:0000259" key="13">
    <source>
        <dbReference type="PROSITE" id="PS51144"/>
    </source>
</evidence>
<name>A0ABR1FPS1_AURAN</name>
<sequence length="1279" mass="138120">MASIILLCALPAAVTASGYAESVDLVDNFRWTQEFGDTRTLYRTPDASASCLASCAEGSDSIACDTNVEMSRTRRREAQTSNWHWVYADQGGWPRANGGSNECLRDREANTYPGESPVDVAPDTAAALGAGEVNISLAGSFGSARAGLSVGNNGHNINVEVCGRNAFDCAATADFGLWPKTLRGVPGNESDTYFLHGVHFHWGSDLTKGSEHTACGSPRPAEMHMVFINARAVAGDRSDPDSGTLLVVLGTMLTGGAAEDNAAFAPILEVASAASGTGAATYMNTSGTLQSPVTIADLLPATYDSKFYTYAGSLTTPPCSQVVTWFVFEDAVRLSDAQLDMFREVQEVWHTNAWHSHSYKALLFPFVVLAMGAFTQHVLSRYAPSVPYTMLMLVEGFVVDYLASLQNGGARWGGTNSMQQSLKMWADIDGHLLLYAFLPALLFGDAMGLSVHMFQRTFWQCLLLAGPGVVMGAGLTGLASRAILPYGWSFSLSMTFGSILAATDPVAVVALLKAVGASSKLTMQITGESLLNDGTAMVLFSLFFDVARNKTYSAAGVVAFFCRMCFVAPLLGGFIGMVAVFWMTKAAKRHSESDVIIQLSVTLVTAYLAFFLGESEVGTSGVLTTVSAALVLAWRVWPVIVSHEAMENVWHAIEYFGNTLIFALAGVLTGAAKESEIPNFKGSSLGRFPLVLTRRAVMSDVIGPRDFFYCFVLYVVMMAVRALMVLALYPILANMGYGTDPKAAGFMVWGGLRGAVGLALAVYVKTTLQQNGDPDDAKDGKRILFHVAGLAFLTLTINGTTAGPLLKLWGMVGLPELKKQLVAKVRERVASHATAAYKSSCVKFDHDAVEMLDHISSLKHLKDTEHATPTALGGGGRGDFEAPKEDHDAHHVYSCEELEALLASFGAAPNPEELVLLRETFYRIVKSEYWEMIEDGQLPRKSGATLELLKSIEVCLDDVETTLFDWELLAPTVNQQIGGSGQDAFFETLDDILPDSVTIDNQLHYLLNYKKHEIVYYVTRAFINAHQHAQNKLAEFFGDDPSPDTPEEVTIMLESARQCEMAEARMAQIAPSLIQLVKTKIISHNILDMQHELVFKLIKQGILTEADAEEILHELDADTKAVSAARKEKARAVASLHVDAELGNLDEKNLSADNLALLSEMEMSKTDSRASIKKQASIRRVNSKSSFQPLASSDSHQDLAGFDDGPLMIEVDDGAAAPPRMVLGDPPTLESVDDAPPPATPATPLAAAMSPPMVKSPDDDIHHSDFDDHGHDFETAVVG</sequence>
<comment type="caution">
    <text evidence="14">The sequence shown here is derived from an EMBL/GenBank/DDBJ whole genome shotgun (WGS) entry which is preliminary data.</text>
</comment>
<feature type="transmembrane region" description="Helical" evidence="11">
    <location>
        <begin position="432"/>
        <end position="454"/>
    </location>
</feature>
<dbReference type="Gene3D" id="3.10.200.10">
    <property type="entry name" value="Alpha carbonic anhydrase"/>
    <property type="match status" value="1"/>
</dbReference>
<evidence type="ECO:0000256" key="3">
    <source>
        <dbReference type="ARBA" id="ARBA00022475"/>
    </source>
</evidence>
<dbReference type="Proteomes" id="UP001363151">
    <property type="component" value="Unassembled WGS sequence"/>
</dbReference>
<feature type="compositionally biased region" description="Polar residues" evidence="10">
    <location>
        <begin position="1183"/>
        <end position="1194"/>
    </location>
</feature>
<dbReference type="PANTHER" id="PTHR10110">
    <property type="entry name" value="SODIUM/HYDROGEN EXCHANGER"/>
    <property type="match status" value="1"/>
</dbReference>
<evidence type="ECO:0000256" key="6">
    <source>
        <dbReference type="ARBA" id="ARBA00023053"/>
    </source>
</evidence>
<feature type="chain" id="PRO_5046305996" evidence="12">
    <location>
        <begin position="21"/>
        <end position="1279"/>
    </location>
</feature>
<comment type="subcellular location">
    <subcellularLocation>
        <location evidence="1">Cell membrane</location>
        <topology evidence="1">Multi-pass membrane protein</topology>
    </subcellularLocation>
</comment>
<feature type="compositionally biased region" description="Low complexity" evidence="10">
    <location>
        <begin position="1242"/>
        <end position="1253"/>
    </location>
</feature>
<keyword evidence="9" id="KW-0739">Sodium transport</keyword>
<feature type="transmembrane region" description="Helical" evidence="11">
    <location>
        <begin position="619"/>
        <end position="637"/>
    </location>
</feature>
<keyword evidence="4 11" id="KW-0812">Transmembrane</keyword>
<evidence type="ECO:0000256" key="10">
    <source>
        <dbReference type="SAM" id="MobiDB-lite"/>
    </source>
</evidence>
<dbReference type="Gene3D" id="6.10.140.1330">
    <property type="match status" value="1"/>
</dbReference>
<dbReference type="InterPro" id="IPR006153">
    <property type="entry name" value="Cation/H_exchanger_TM"/>
</dbReference>
<keyword evidence="15" id="KW-1185">Reference proteome</keyword>
<feature type="transmembrane region" description="Helical" evidence="11">
    <location>
        <begin position="649"/>
        <end position="672"/>
    </location>
</feature>
<evidence type="ECO:0000256" key="12">
    <source>
        <dbReference type="SAM" id="SignalP"/>
    </source>
</evidence>
<feature type="compositionally biased region" description="Basic and acidic residues" evidence="10">
    <location>
        <begin position="1256"/>
        <end position="1279"/>
    </location>
</feature>
<feature type="transmembrane region" description="Helical" evidence="11">
    <location>
        <begin position="783"/>
        <end position="809"/>
    </location>
</feature>
<dbReference type="PROSITE" id="PS51144">
    <property type="entry name" value="ALPHA_CA_2"/>
    <property type="match status" value="1"/>
</dbReference>
<evidence type="ECO:0000256" key="5">
    <source>
        <dbReference type="ARBA" id="ARBA00022989"/>
    </source>
</evidence>
<keyword evidence="3" id="KW-1003">Cell membrane</keyword>
<reference evidence="14 15" key="1">
    <citation type="submission" date="2024-03" db="EMBL/GenBank/DDBJ databases">
        <title>Aureococcus anophagefferens CCMP1851 and Kratosvirus quantuckense: Draft genome of a second virus-susceptible host strain in the model system.</title>
        <authorList>
            <person name="Chase E."/>
            <person name="Truchon A.R."/>
            <person name="Schepens W."/>
            <person name="Wilhelm S.W."/>
        </authorList>
    </citation>
    <scope>NUCLEOTIDE SEQUENCE [LARGE SCALE GENOMIC DNA]</scope>
    <source>
        <strain evidence="14 15">CCMP1851</strain>
    </source>
</reference>
<feature type="signal peptide" evidence="12">
    <location>
        <begin position="1"/>
        <end position="20"/>
    </location>
</feature>
<evidence type="ECO:0000256" key="4">
    <source>
        <dbReference type="ARBA" id="ARBA00022692"/>
    </source>
</evidence>
<feature type="transmembrane region" description="Helical" evidence="11">
    <location>
        <begin position="496"/>
        <end position="518"/>
    </location>
</feature>
<keyword evidence="6" id="KW-0915">Sodium</keyword>
<protein>
    <submittedName>
        <fullName evidence="14">Potassium:proton antiporter</fullName>
    </submittedName>
</protein>
<evidence type="ECO:0000256" key="1">
    <source>
        <dbReference type="ARBA" id="ARBA00004651"/>
    </source>
</evidence>
<keyword evidence="8 11" id="KW-0472">Membrane</keyword>
<feature type="transmembrane region" description="Helical" evidence="11">
    <location>
        <begin position="461"/>
        <end position="484"/>
    </location>
</feature>
<feature type="transmembrane region" description="Helical" evidence="11">
    <location>
        <begin position="744"/>
        <end position="763"/>
    </location>
</feature>
<feature type="transmembrane region" description="Helical" evidence="11">
    <location>
        <begin position="595"/>
        <end position="613"/>
    </location>
</feature>
<gene>
    <name evidence="14" type="ORF">SO694_00144069</name>
</gene>
<evidence type="ECO:0000256" key="7">
    <source>
        <dbReference type="ARBA" id="ARBA00023065"/>
    </source>
</evidence>
<dbReference type="SMART" id="SM01057">
    <property type="entry name" value="Carb_anhydrase"/>
    <property type="match status" value="1"/>
</dbReference>
<proteinExistence type="predicted"/>
<accession>A0ABR1FPS1</accession>
<dbReference type="Pfam" id="PF00194">
    <property type="entry name" value="Carb_anhydrase"/>
    <property type="match status" value="1"/>
</dbReference>
<dbReference type="EMBL" id="JBBJCI010000294">
    <property type="protein sequence ID" value="KAK7235229.1"/>
    <property type="molecule type" value="Genomic_DNA"/>
</dbReference>
<evidence type="ECO:0000256" key="2">
    <source>
        <dbReference type="ARBA" id="ARBA00022448"/>
    </source>
</evidence>
<dbReference type="SUPFAM" id="SSF51069">
    <property type="entry name" value="Carbonic anhydrase"/>
    <property type="match status" value="1"/>
</dbReference>
<keyword evidence="7" id="KW-0406">Ion transport</keyword>
<dbReference type="InterPro" id="IPR001148">
    <property type="entry name" value="CA_dom"/>
</dbReference>
<dbReference type="PANTHER" id="PTHR10110:SF86">
    <property type="entry name" value="SODIUM_HYDROGEN EXCHANGER 7"/>
    <property type="match status" value="1"/>
</dbReference>
<evidence type="ECO:0000256" key="8">
    <source>
        <dbReference type="ARBA" id="ARBA00023136"/>
    </source>
</evidence>
<dbReference type="InterPro" id="IPR036398">
    <property type="entry name" value="CA_dom_sf"/>
</dbReference>
<keyword evidence="5 11" id="KW-1133">Transmembrane helix</keyword>
<feature type="region of interest" description="Disordered" evidence="10">
    <location>
        <begin position="1183"/>
        <end position="1279"/>
    </location>
</feature>
<dbReference type="InterPro" id="IPR018422">
    <property type="entry name" value="Cation/H_exchanger_CPA1"/>
</dbReference>
<evidence type="ECO:0000313" key="14">
    <source>
        <dbReference type="EMBL" id="KAK7235229.1"/>
    </source>
</evidence>
<organism evidence="14 15">
    <name type="scientific">Aureococcus anophagefferens</name>
    <name type="common">Harmful bloom alga</name>
    <dbReference type="NCBI Taxonomy" id="44056"/>
    <lineage>
        <taxon>Eukaryota</taxon>
        <taxon>Sar</taxon>
        <taxon>Stramenopiles</taxon>
        <taxon>Ochrophyta</taxon>
        <taxon>Pelagophyceae</taxon>
        <taxon>Pelagomonadales</taxon>
        <taxon>Pelagomonadaceae</taxon>
        <taxon>Aureococcus</taxon>
    </lineage>
</organism>
<evidence type="ECO:0000256" key="11">
    <source>
        <dbReference type="SAM" id="Phobius"/>
    </source>
</evidence>